<organism evidence="1 2">
    <name type="scientific">Herbaspirillum lusitanum</name>
    <dbReference type="NCBI Taxonomy" id="213312"/>
    <lineage>
        <taxon>Bacteria</taxon>
        <taxon>Pseudomonadati</taxon>
        <taxon>Pseudomonadota</taxon>
        <taxon>Betaproteobacteria</taxon>
        <taxon>Burkholderiales</taxon>
        <taxon>Oxalobacteraceae</taxon>
        <taxon>Herbaspirillum</taxon>
    </lineage>
</organism>
<dbReference type="EMBL" id="JAQQFM010000004">
    <property type="protein sequence ID" value="MFL9924564.1"/>
    <property type="molecule type" value="Genomic_DNA"/>
</dbReference>
<comment type="caution">
    <text evidence="1">The sequence shown here is derived from an EMBL/GenBank/DDBJ whole genome shotgun (WGS) entry which is preliminary data.</text>
</comment>
<dbReference type="Proteomes" id="UP001629246">
    <property type="component" value="Unassembled WGS sequence"/>
</dbReference>
<protein>
    <submittedName>
        <fullName evidence="1">Uncharacterized protein</fullName>
    </submittedName>
</protein>
<accession>A0ABW9A835</accession>
<evidence type="ECO:0000313" key="2">
    <source>
        <dbReference type="Proteomes" id="UP001629246"/>
    </source>
</evidence>
<keyword evidence="2" id="KW-1185">Reference proteome</keyword>
<evidence type="ECO:0000313" key="1">
    <source>
        <dbReference type="EMBL" id="MFL9924564.1"/>
    </source>
</evidence>
<reference evidence="1 2" key="1">
    <citation type="journal article" date="2024" name="Chem. Sci.">
        <title>Discovery of megapolipeptins by genome mining of a Burkholderiales bacteria collection.</title>
        <authorList>
            <person name="Paulo B.S."/>
            <person name="Recchia M.J.J."/>
            <person name="Lee S."/>
            <person name="Fergusson C.H."/>
            <person name="Romanowski S.B."/>
            <person name="Hernandez A."/>
            <person name="Krull N."/>
            <person name="Liu D.Y."/>
            <person name="Cavanagh H."/>
            <person name="Bos A."/>
            <person name="Gray C.A."/>
            <person name="Murphy B.T."/>
            <person name="Linington R.G."/>
            <person name="Eustaquio A.S."/>
        </authorList>
    </citation>
    <scope>NUCLEOTIDE SEQUENCE [LARGE SCALE GENOMIC DNA]</scope>
    <source>
        <strain evidence="1 2">RL21-008-BIB-A</strain>
    </source>
</reference>
<dbReference type="RefSeq" id="WP_408157335.1">
    <property type="nucleotide sequence ID" value="NZ_JAQQFM010000004.1"/>
</dbReference>
<sequence length="156" mass="18537">MDNIEVSSASREVVVDTENSSAKLFEEIKIMFQDLPSRIEKRVSSDGRRRRRKLHPGMFEELMHVTKDPKLGMKIALSFYREKMPWLYDEGITILNRMNRPTVQIEKVFSDFERLLMITVQSPAFEILINDEEEYFFLRELPHMILSHFHRAIFGK</sequence>
<name>A0ABW9A835_9BURK</name>
<proteinExistence type="predicted"/>
<gene>
    <name evidence="1" type="ORF">PQR62_09820</name>
</gene>